<evidence type="ECO:0000313" key="3">
    <source>
        <dbReference type="EMBL" id="KAF9529335.1"/>
    </source>
</evidence>
<sequence length="266" mass="29004">MSYATVAATNAPPPSEQPHADPALLNTTASTAPLVADDAAKVNVVAPEFLDDYRTTYSEADKISEQPRRYAAPTVPAAPTASHSDKHSRAKKRVHEAEEEGYQLWETAKQYLFRPGVAGGLIGIVNIGVFATIGRTFYTQPDLRRDGTALSTAVIGSLALLSAEGYAAEQYRQTPQGRDEEKRAKKEGALIYRHLHEQVMRPGVLGGLVGILNTAILGTLGYAAYTHWDRPWDRRVVSAISVGMLTLWGGEGVLADRYIEEQKRSK</sequence>
<keyword evidence="2" id="KW-0472">Membrane</keyword>
<feature type="compositionally biased region" description="Low complexity" evidence="1">
    <location>
        <begin position="71"/>
        <end position="81"/>
    </location>
</feature>
<feature type="transmembrane region" description="Helical" evidence="2">
    <location>
        <begin position="237"/>
        <end position="259"/>
    </location>
</feature>
<proteinExistence type="predicted"/>
<keyword evidence="2" id="KW-0812">Transmembrane</keyword>
<organism evidence="3 4">
    <name type="scientific">Crepidotus variabilis</name>
    <dbReference type="NCBI Taxonomy" id="179855"/>
    <lineage>
        <taxon>Eukaryota</taxon>
        <taxon>Fungi</taxon>
        <taxon>Dikarya</taxon>
        <taxon>Basidiomycota</taxon>
        <taxon>Agaricomycotina</taxon>
        <taxon>Agaricomycetes</taxon>
        <taxon>Agaricomycetidae</taxon>
        <taxon>Agaricales</taxon>
        <taxon>Agaricineae</taxon>
        <taxon>Crepidotaceae</taxon>
        <taxon>Crepidotus</taxon>
    </lineage>
</organism>
<evidence type="ECO:0000256" key="1">
    <source>
        <dbReference type="SAM" id="MobiDB-lite"/>
    </source>
</evidence>
<feature type="region of interest" description="Disordered" evidence="1">
    <location>
        <begin position="1"/>
        <end position="26"/>
    </location>
</feature>
<evidence type="ECO:0000313" key="4">
    <source>
        <dbReference type="Proteomes" id="UP000807306"/>
    </source>
</evidence>
<evidence type="ECO:0000256" key="2">
    <source>
        <dbReference type="SAM" id="Phobius"/>
    </source>
</evidence>
<feature type="region of interest" description="Disordered" evidence="1">
    <location>
        <begin position="61"/>
        <end position="89"/>
    </location>
</feature>
<feature type="transmembrane region" description="Helical" evidence="2">
    <location>
        <begin position="203"/>
        <end position="225"/>
    </location>
</feature>
<dbReference type="AlphaFoldDB" id="A0A9P6EHU6"/>
<keyword evidence="2" id="KW-1133">Transmembrane helix</keyword>
<protein>
    <submittedName>
        <fullName evidence="3">Uncharacterized protein</fullName>
    </submittedName>
</protein>
<feature type="transmembrane region" description="Helical" evidence="2">
    <location>
        <begin position="150"/>
        <end position="168"/>
    </location>
</feature>
<reference evidence="3" key="1">
    <citation type="submission" date="2020-11" db="EMBL/GenBank/DDBJ databases">
        <authorList>
            <consortium name="DOE Joint Genome Institute"/>
            <person name="Ahrendt S."/>
            <person name="Riley R."/>
            <person name="Andreopoulos W."/>
            <person name="Labutti K."/>
            <person name="Pangilinan J."/>
            <person name="Ruiz-Duenas F.J."/>
            <person name="Barrasa J.M."/>
            <person name="Sanchez-Garcia M."/>
            <person name="Camarero S."/>
            <person name="Miyauchi S."/>
            <person name="Serrano A."/>
            <person name="Linde D."/>
            <person name="Babiker R."/>
            <person name="Drula E."/>
            <person name="Ayuso-Fernandez I."/>
            <person name="Pacheco R."/>
            <person name="Padilla G."/>
            <person name="Ferreira P."/>
            <person name="Barriuso J."/>
            <person name="Kellner H."/>
            <person name="Castanera R."/>
            <person name="Alfaro M."/>
            <person name="Ramirez L."/>
            <person name="Pisabarro A.G."/>
            <person name="Kuo A."/>
            <person name="Tritt A."/>
            <person name="Lipzen A."/>
            <person name="He G."/>
            <person name="Yan M."/>
            <person name="Ng V."/>
            <person name="Cullen D."/>
            <person name="Martin F."/>
            <person name="Rosso M.-N."/>
            <person name="Henrissat B."/>
            <person name="Hibbett D."/>
            <person name="Martinez A.T."/>
            <person name="Grigoriev I.V."/>
        </authorList>
    </citation>
    <scope>NUCLEOTIDE SEQUENCE</scope>
    <source>
        <strain evidence="3">CBS 506.95</strain>
    </source>
</reference>
<accession>A0A9P6EHU6</accession>
<dbReference type="EMBL" id="MU157847">
    <property type="protein sequence ID" value="KAF9529335.1"/>
    <property type="molecule type" value="Genomic_DNA"/>
</dbReference>
<dbReference type="OrthoDB" id="2553651at2759"/>
<keyword evidence="4" id="KW-1185">Reference proteome</keyword>
<gene>
    <name evidence="3" type="ORF">CPB83DRAFT_812776</name>
</gene>
<name>A0A9P6EHU6_9AGAR</name>
<comment type="caution">
    <text evidence="3">The sequence shown here is derived from an EMBL/GenBank/DDBJ whole genome shotgun (WGS) entry which is preliminary data.</text>
</comment>
<feature type="transmembrane region" description="Helical" evidence="2">
    <location>
        <begin position="117"/>
        <end position="138"/>
    </location>
</feature>
<dbReference type="Proteomes" id="UP000807306">
    <property type="component" value="Unassembled WGS sequence"/>
</dbReference>